<dbReference type="HOGENOM" id="CLU_2727891_0_0_11"/>
<dbReference type="Proteomes" id="UP000016498">
    <property type="component" value="Unassembled WGS sequence"/>
</dbReference>
<protein>
    <submittedName>
        <fullName evidence="1">Uncharacterized protein</fullName>
    </submittedName>
</protein>
<sequence length="73" mass="8160">MGQLVFQLAHSDVQPSSRIRRSRPTLPKPMPRLWKACRSRKPIKVAAVAVHSLNGCTAAVMRNRRGRPQSGSR</sequence>
<dbReference type="EMBL" id="AWSD01000082">
    <property type="protein sequence ID" value="ERH21067.1"/>
    <property type="molecule type" value="Genomic_DNA"/>
</dbReference>
<proteinExistence type="predicted"/>
<accession>U1RRJ4</accession>
<comment type="caution">
    <text evidence="1">The sequence shown here is derived from an EMBL/GenBank/DDBJ whole genome shotgun (WGS) entry which is preliminary data.</text>
</comment>
<name>U1RRJ4_9ACTO</name>
<dbReference type="AlphaFoldDB" id="U1RRJ4"/>
<feature type="non-terminal residue" evidence="1">
    <location>
        <position position="73"/>
    </location>
</feature>
<evidence type="ECO:0000313" key="1">
    <source>
        <dbReference type="EMBL" id="ERH21067.1"/>
    </source>
</evidence>
<organism evidence="1 2">
    <name type="scientific">Actinomyces johnsonii F0510</name>
    <dbReference type="NCBI Taxonomy" id="1227262"/>
    <lineage>
        <taxon>Bacteria</taxon>
        <taxon>Bacillati</taxon>
        <taxon>Actinomycetota</taxon>
        <taxon>Actinomycetes</taxon>
        <taxon>Actinomycetales</taxon>
        <taxon>Actinomycetaceae</taxon>
        <taxon>Actinomyces</taxon>
    </lineage>
</organism>
<gene>
    <name evidence="1" type="ORF">HMPREF1549_00851</name>
</gene>
<evidence type="ECO:0000313" key="2">
    <source>
        <dbReference type="Proteomes" id="UP000016498"/>
    </source>
</evidence>
<reference evidence="1 2" key="1">
    <citation type="submission" date="2013-06" db="EMBL/GenBank/DDBJ databases">
        <authorList>
            <person name="Weinstock G."/>
            <person name="Sodergren E."/>
            <person name="Lobos E.A."/>
            <person name="Fulton L."/>
            <person name="Fulton R."/>
            <person name="Courtney L."/>
            <person name="Fronick C."/>
            <person name="O'Laughlin M."/>
            <person name="Godfrey J."/>
            <person name="Wilson R.M."/>
            <person name="Miner T."/>
            <person name="Farmer C."/>
            <person name="Delehaunty K."/>
            <person name="Cordes M."/>
            <person name="Minx P."/>
            <person name="Tomlinson C."/>
            <person name="Chen J."/>
            <person name="Wollam A."/>
            <person name="Pepin K.H."/>
            <person name="Bhonagiri V."/>
            <person name="Zhang X."/>
            <person name="Warren W."/>
            <person name="Mitreva M."/>
            <person name="Mardis E.R."/>
            <person name="Wilson R.K."/>
        </authorList>
    </citation>
    <scope>NUCLEOTIDE SEQUENCE [LARGE SCALE GENOMIC DNA]</scope>
    <source>
        <strain evidence="1 2">F0510</strain>
    </source>
</reference>